<evidence type="ECO:0000313" key="3">
    <source>
        <dbReference type="EMBL" id="KCV70240.1"/>
    </source>
</evidence>
<dbReference type="Proteomes" id="UP000030693">
    <property type="component" value="Unassembled WGS sequence"/>
</dbReference>
<proteinExistence type="predicted"/>
<reference evidence="3" key="1">
    <citation type="submission" date="2013-04" db="EMBL/GenBank/DDBJ databases">
        <title>The Genome Sequence of Fonticula alba ATCC 38817.</title>
        <authorList>
            <consortium name="The Broad Institute Genomics Platform"/>
            <person name="Russ C."/>
            <person name="Cuomo C."/>
            <person name="Burger G."/>
            <person name="Gray M.W."/>
            <person name="Holland P.W.H."/>
            <person name="King N."/>
            <person name="Lang F.B.F."/>
            <person name="Roger A.J."/>
            <person name="Ruiz-Trillo I."/>
            <person name="Brown M."/>
            <person name="Walker B."/>
            <person name="Young S."/>
            <person name="Zeng Q."/>
            <person name="Gargeya S."/>
            <person name="Fitzgerald M."/>
            <person name="Haas B."/>
            <person name="Abouelleil A."/>
            <person name="Allen A.W."/>
            <person name="Alvarado L."/>
            <person name="Arachchi H.M."/>
            <person name="Berlin A.M."/>
            <person name="Chapman S.B."/>
            <person name="Gainer-Dewar J."/>
            <person name="Goldberg J."/>
            <person name="Griggs A."/>
            <person name="Gujja S."/>
            <person name="Hansen M."/>
            <person name="Howarth C."/>
            <person name="Imamovic A."/>
            <person name="Ireland A."/>
            <person name="Larimer J."/>
            <person name="McCowan C."/>
            <person name="Murphy C."/>
            <person name="Pearson M."/>
            <person name="Poon T.W."/>
            <person name="Priest M."/>
            <person name="Roberts A."/>
            <person name="Saif S."/>
            <person name="Shea T."/>
            <person name="Sisk P."/>
            <person name="Sykes S."/>
            <person name="Wortman J."/>
            <person name="Nusbaum C."/>
            <person name="Birren B."/>
        </authorList>
    </citation>
    <scope>NUCLEOTIDE SEQUENCE [LARGE SCALE GENOMIC DNA]</scope>
    <source>
        <strain evidence="3">ATCC 38817</strain>
    </source>
</reference>
<feature type="transmembrane region" description="Helical" evidence="2">
    <location>
        <begin position="159"/>
        <end position="175"/>
    </location>
</feature>
<evidence type="ECO:0000256" key="2">
    <source>
        <dbReference type="SAM" id="Phobius"/>
    </source>
</evidence>
<keyword evidence="2" id="KW-0472">Membrane</keyword>
<sequence>MALMTLAWTAGSLYLLTLDRNGYVENSYSWMAPIAISVSYGYRVFLLIALALGWGVSRPDLSSPEWKGSVIPPAIFAGLMVLLISPGFNFLTYFVVFLLARFMNTYSMETLSHLRRMALRIQVLITARDAATPIQAVYYLRAVALKFNALSRLRMMTQVYIFLLVLAVLIGRLFFPFSQWLAVPLGGAVEALVGLFLFWVLRLGQAYPSELFVHRRRVPLLGGRQSSSGRAGPAATTTTGSSGARGSAESPLLSPMEYDDDMVVDLERMQMNPDLASSSGAPRESLSSQHSGPAAAGVRTGTGDHPARPAAPLHRLSYAAVFDPTGFSFDEEPDARMEALLERMHVSSASVRSFIRPPPRGLTATELEERRQWRLTHGLWEDEDAEFGWQGSGDMSSDAVLDPTRESEQRRQWRRSHGVWTEAESASLAQAQVIVLPFPPASIPCPSVGGSLCSPDPSTGAGLGGPGLGDVGEDEAAAAAAGASSEKEPWLVCAVPEPPPPHLY</sequence>
<feature type="region of interest" description="Disordered" evidence="1">
    <location>
        <begin position="273"/>
        <end position="310"/>
    </location>
</feature>
<feature type="compositionally biased region" description="Polar residues" evidence="1">
    <location>
        <begin position="275"/>
        <end position="291"/>
    </location>
</feature>
<dbReference type="RefSeq" id="XP_009494756.1">
    <property type="nucleotide sequence ID" value="XM_009496481.1"/>
</dbReference>
<keyword evidence="2" id="KW-1133">Transmembrane helix</keyword>
<feature type="transmembrane region" description="Helical" evidence="2">
    <location>
        <begin position="30"/>
        <end position="54"/>
    </location>
</feature>
<dbReference type="AlphaFoldDB" id="A0A058Z7I3"/>
<dbReference type="GeneID" id="20527295"/>
<feature type="region of interest" description="Disordered" evidence="1">
    <location>
        <begin position="387"/>
        <end position="410"/>
    </location>
</feature>
<organism evidence="3">
    <name type="scientific">Fonticula alba</name>
    <name type="common">Slime mold</name>
    <dbReference type="NCBI Taxonomy" id="691883"/>
    <lineage>
        <taxon>Eukaryota</taxon>
        <taxon>Rotosphaerida</taxon>
        <taxon>Fonticulaceae</taxon>
        <taxon>Fonticula</taxon>
    </lineage>
</organism>
<feature type="compositionally biased region" description="Gly residues" evidence="1">
    <location>
        <begin position="461"/>
        <end position="470"/>
    </location>
</feature>
<accession>A0A058Z7I3</accession>
<gene>
    <name evidence="3" type="ORF">H696_02570</name>
</gene>
<name>A0A058Z7I3_FONAL</name>
<feature type="compositionally biased region" description="Low complexity" evidence="1">
    <location>
        <begin position="226"/>
        <end position="251"/>
    </location>
</feature>
<keyword evidence="2" id="KW-0812">Transmembrane</keyword>
<feature type="transmembrane region" description="Helical" evidence="2">
    <location>
        <begin position="181"/>
        <end position="201"/>
    </location>
</feature>
<evidence type="ECO:0000256" key="1">
    <source>
        <dbReference type="SAM" id="MobiDB-lite"/>
    </source>
</evidence>
<dbReference type="EMBL" id="KB932204">
    <property type="protein sequence ID" value="KCV70240.1"/>
    <property type="molecule type" value="Genomic_DNA"/>
</dbReference>
<keyword evidence="4" id="KW-1185">Reference proteome</keyword>
<feature type="region of interest" description="Disordered" evidence="1">
    <location>
        <begin position="224"/>
        <end position="255"/>
    </location>
</feature>
<evidence type="ECO:0000313" key="4">
    <source>
        <dbReference type="Proteomes" id="UP000030693"/>
    </source>
</evidence>
<feature type="region of interest" description="Disordered" evidence="1">
    <location>
        <begin position="456"/>
        <end position="504"/>
    </location>
</feature>
<protein>
    <submittedName>
        <fullName evidence="3">Uncharacterized protein</fullName>
    </submittedName>
</protein>